<evidence type="ECO:0000256" key="4">
    <source>
        <dbReference type="PIRSR" id="PIRSR006806-1"/>
    </source>
</evidence>
<dbReference type="Gene3D" id="3.40.50.10420">
    <property type="entry name" value="NagB/RpiA/CoA transferase-like"/>
    <property type="match status" value="1"/>
</dbReference>
<dbReference type="GO" id="GO:0046872">
    <property type="term" value="F:metal ion binding"/>
    <property type="evidence" value="ECO:0007669"/>
    <property type="project" value="UniProtKB-KW"/>
</dbReference>
<name>A0A1T4K5E0_9HYPH</name>
<dbReference type="InterPro" id="IPR002698">
    <property type="entry name" value="FTHF_cligase"/>
</dbReference>
<feature type="binding site" evidence="4">
    <location>
        <begin position="7"/>
        <end position="11"/>
    </location>
    <ligand>
        <name>ATP</name>
        <dbReference type="ChEBI" id="CHEBI:30616"/>
    </ligand>
</feature>
<keyword evidence="7" id="KW-1185">Reference proteome</keyword>
<dbReference type="SUPFAM" id="SSF100950">
    <property type="entry name" value="NagB/RpiA/CoA transferase-like"/>
    <property type="match status" value="1"/>
</dbReference>
<dbReference type="PANTHER" id="PTHR23407">
    <property type="entry name" value="ATPASE INHIBITOR/5-FORMYLTETRAHYDROFOLATE CYCLO-LIGASE"/>
    <property type="match status" value="1"/>
</dbReference>
<protein>
    <recommendedName>
        <fullName evidence="5">5-formyltetrahydrofolate cyclo-ligase</fullName>
        <ecNumber evidence="5">6.3.3.2</ecNumber>
    </recommendedName>
</protein>
<dbReference type="InterPro" id="IPR024185">
    <property type="entry name" value="FTHF_cligase-like_sf"/>
</dbReference>
<dbReference type="EMBL" id="FUWJ01000001">
    <property type="protein sequence ID" value="SJZ37654.1"/>
    <property type="molecule type" value="Genomic_DNA"/>
</dbReference>
<dbReference type="OrthoDB" id="9801938at2"/>
<dbReference type="GO" id="GO:0009396">
    <property type="term" value="P:folic acid-containing compound biosynthetic process"/>
    <property type="evidence" value="ECO:0007669"/>
    <property type="project" value="TreeGrafter"/>
</dbReference>
<dbReference type="PIRSF" id="PIRSF006806">
    <property type="entry name" value="FTHF_cligase"/>
    <property type="match status" value="1"/>
</dbReference>
<dbReference type="Proteomes" id="UP000190092">
    <property type="component" value="Unassembled WGS sequence"/>
</dbReference>
<evidence type="ECO:0000256" key="2">
    <source>
        <dbReference type="ARBA" id="ARBA00022741"/>
    </source>
</evidence>
<evidence type="ECO:0000313" key="7">
    <source>
        <dbReference type="Proteomes" id="UP000190092"/>
    </source>
</evidence>
<keyword evidence="6" id="KW-0436">Ligase</keyword>
<dbReference type="RefSeq" id="WP_085932429.1">
    <property type="nucleotide sequence ID" value="NZ_FUWJ01000001.1"/>
</dbReference>
<comment type="catalytic activity">
    <reaction evidence="5">
        <text>(6S)-5-formyl-5,6,7,8-tetrahydrofolate + ATP = (6R)-5,10-methenyltetrahydrofolate + ADP + phosphate</text>
        <dbReference type="Rhea" id="RHEA:10488"/>
        <dbReference type="ChEBI" id="CHEBI:30616"/>
        <dbReference type="ChEBI" id="CHEBI:43474"/>
        <dbReference type="ChEBI" id="CHEBI:57455"/>
        <dbReference type="ChEBI" id="CHEBI:57457"/>
        <dbReference type="ChEBI" id="CHEBI:456216"/>
        <dbReference type="EC" id="6.3.3.2"/>
    </reaction>
</comment>
<evidence type="ECO:0000256" key="5">
    <source>
        <dbReference type="RuleBase" id="RU361279"/>
    </source>
</evidence>
<keyword evidence="3 4" id="KW-0067">ATP-binding</keyword>
<feature type="binding site" evidence="4">
    <location>
        <begin position="133"/>
        <end position="141"/>
    </location>
    <ligand>
        <name>ATP</name>
        <dbReference type="ChEBI" id="CHEBI:30616"/>
    </ligand>
</feature>
<keyword evidence="2 4" id="KW-0547">Nucleotide-binding</keyword>
<keyword evidence="5" id="KW-0460">Magnesium</keyword>
<dbReference type="GO" id="GO:0030272">
    <property type="term" value="F:5-formyltetrahydrofolate cyclo-ligase activity"/>
    <property type="evidence" value="ECO:0007669"/>
    <property type="project" value="UniProtKB-EC"/>
</dbReference>
<accession>A0A1T4K5E0</accession>
<keyword evidence="5" id="KW-0479">Metal-binding</keyword>
<dbReference type="PANTHER" id="PTHR23407:SF1">
    <property type="entry name" value="5-FORMYLTETRAHYDROFOLATE CYCLO-LIGASE"/>
    <property type="match status" value="1"/>
</dbReference>
<feature type="binding site" evidence="4">
    <location>
        <position position="58"/>
    </location>
    <ligand>
        <name>substrate</name>
    </ligand>
</feature>
<dbReference type="InterPro" id="IPR037171">
    <property type="entry name" value="NagB/RpiA_transferase-like"/>
</dbReference>
<organism evidence="6 7">
    <name type="scientific">Enhydrobacter aerosaccus</name>
    <dbReference type="NCBI Taxonomy" id="225324"/>
    <lineage>
        <taxon>Bacteria</taxon>
        <taxon>Pseudomonadati</taxon>
        <taxon>Pseudomonadota</taxon>
        <taxon>Alphaproteobacteria</taxon>
        <taxon>Hyphomicrobiales</taxon>
        <taxon>Enhydrobacter</taxon>
    </lineage>
</organism>
<sequence>MTLLEDKRALRSVMLAWRAALPEAERRTAAEGLLARFRHERLVETPAVVSGFWPIGEEIDIRPLLMELSGQGCQLALPVVQGKGQRLLFRAWRPGDPLEAGVFGTLHPSAKREAIEPEVLLVPLLACDEEGWRLGYGGGFYDRTLAALRAKSTVTAIGVGFDAQLVAEVPHGPQDQRLDWLLTDRRACAFV</sequence>
<gene>
    <name evidence="6" type="ORF">SAMN02745126_00729</name>
</gene>
<comment type="cofactor">
    <cofactor evidence="5">
        <name>Mg(2+)</name>
        <dbReference type="ChEBI" id="CHEBI:18420"/>
    </cofactor>
</comment>
<evidence type="ECO:0000256" key="1">
    <source>
        <dbReference type="ARBA" id="ARBA00010638"/>
    </source>
</evidence>
<comment type="similarity">
    <text evidence="1 5">Belongs to the 5-formyltetrahydrofolate cyclo-ligase family.</text>
</comment>
<dbReference type="AlphaFoldDB" id="A0A1T4K5E0"/>
<proteinExistence type="inferred from homology"/>
<dbReference type="Pfam" id="PF01812">
    <property type="entry name" value="5-FTHF_cyc-lig"/>
    <property type="match status" value="1"/>
</dbReference>
<dbReference type="EC" id="6.3.3.2" evidence="5"/>
<dbReference type="GO" id="GO:0005524">
    <property type="term" value="F:ATP binding"/>
    <property type="evidence" value="ECO:0007669"/>
    <property type="project" value="UniProtKB-KW"/>
</dbReference>
<reference evidence="7" key="1">
    <citation type="submission" date="2017-02" db="EMBL/GenBank/DDBJ databases">
        <authorList>
            <person name="Varghese N."/>
            <person name="Submissions S."/>
        </authorList>
    </citation>
    <scope>NUCLEOTIDE SEQUENCE [LARGE SCALE GENOMIC DNA]</scope>
    <source>
        <strain evidence="7">ATCC 27094</strain>
    </source>
</reference>
<dbReference type="NCBIfam" id="TIGR02727">
    <property type="entry name" value="MTHFS_bact"/>
    <property type="match status" value="1"/>
</dbReference>
<dbReference type="STRING" id="225324.SAMN02745126_00729"/>
<evidence type="ECO:0000256" key="3">
    <source>
        <dbReference type="ARBA" id="ARBA00022840"/>
    </source>
</evidence>
<dbReference type="GO" id="GO:0035999">
    <property type="term" value="P:tetrahydrofolate interconversion"/>
    <property type="evidence" value="ECO:0007669"/>
    <property type="project" value="TreeGrafter"/>
</dbReference>
<evidence type="ECO:0000313" key="6">
    <source>
        <dbReference type="EMBL" id="SJZ37654.1"/>
    </source>
</evidence>